<dbReference type="AlphaFoldDB" id="A0A376Q2C6"/>
<feature type="domain" description="CHAT" evidence="1">
    <location>
        <begin position="488"/>
        <end position="591"/>
    </location>
</feature>
<dbReference type="Pfam" id="PF12770">
    <property type="entry name" value="CHAT"/>
    <property type="match status" value="1"/>
</dbReference>
<evidence type="ECO:0000259" key="1">
    <source>
        <dbReference type="Pfam" id="PF12770"/>
    </source>
</evidence>
<protein>
    <submittedName>
        <fullName evidence="2">CHAT domain</fullName>
    </submittedName>
</protein>
<dbReference type="EMBL" id="UGBW01000003">
    <property type="protein sequence ID" value="STH84504.1"/>
    <property type="molecule type" value="Genomic_DNA"/>
</dbReference>
<sequence>MELLQEHGAILKVVIMPTTGEQTIIQGFDTGLLNPEISNILFLLAKTPKEISEIFVNENDNFQPTLSGLNPIFLISKENLEKIPNIYQTPFCLIFCAKEDFSYVCALKKHFAIPPIICCNSKRADLPLNKINSIYSFDKVLFSRLKFIEDKIRKNHSEKKISTKLKRRGALFNKSPWRSTLNNSTLPNELLIESLGYMLSPPKRIKDGSSKREFIEIILHSVDAYTECLKELDIPLPTEVLLFAPGMHSFLYDKNNDFYELITENLSTIEKKFLIDGVLRNPGYSGIRLDINSDRKELFKSPAFRYLTSLRRAEMRLTTAAITLFSINKKIPAIRLPNAINHYSNYLKNLEDLATSSGINSEAFITKSKAFNTVIRRALGCKLRTYISKNYSDLSFVCDVPLDWIRFNNIPIMFSHEISRINATPGNVLLQSTSAFPRVLVKASELRKVLVIRSFEPDDHLKFILENAIEIFKKQMPDLDCEIIDVRSKAEFIDALNQYQGHILVMDCHGNHDGNGSHGWLIIGEDKVDTWSLRKIARIPPIVILSACLTSALSGSHASVANGFVISGALSVIGTLLPVNAIDSAIFVSRLIYRFYEFPSTLSTNFTHVNVRLFLSVFLRMSYASDLIRGFLSEDLIPNNSWKKDAVDINMYINMLHHDWYDYVINKLTMLTGLTKKDVLDFIDRKLFITETMCYSQIGFPDAITISLKD</sequence>
<gene>
    <name evidence="2" type="ORF">NCTC8621_04590</name>
</gene>
<proteinExistence type="predicted"/>
<dbReference type="InterPro" id="IPR024983">
    <property type="entry name" value="CHAT_dom"/>
</dbReference>
<name>A0A376Q2C6_ECOLX</name>
<evidence type="ECO:0000313" key="2">
    <source>
        <dbReference type="EMBL" id="STH84504.1"/>
    </source>
</evidence>
<evidence type="ECO:0000313" key="3">
    <source>
        <dbReference type="Proteomes" id="UP000255093"/>
    </source>
</evidence>
<reference evidence="2 3" key="1">
    <citation type="submission" date="2018-06" db="EMBL/GenBank/DDBJ databases">
        <authorList>
            <consortium name="Pathogen Informatics"/>
            <person name="Doyle S."/>
        </authorList>
    </citation>
    <scope>NUCLEOTIDE SEQUENCE [LARGE SCALE GENOMIC DNA]</scope>
    <source>
        <strain evidence="2 3">NCTC8621</strain>
    </source>
</reference>
<dbReference type="RefSeq" id="WP_015987617.1">
    <property type="nucleotide sequence ID" value="NZ_CABWJS010000003.1"/>
</dbReference>
<accession>A0A376Q2C6</accession>
<dbReference type="Proteomes" id="UP000255093">
    <property type="component" value="Unassembled WGS sequence"/>
</dbReference>
<organism evidence="2 3">
    <name type="scientific">Escherichia coli</name>
    <dbReference type="NCBI Taxonomy" id="562"/>
    <lineage>
        <taxon>Bacteria</taxon>
        <taxon>Pseudomonadati</taxon>
        <taxon>Pseudomonadota</taxon>
        <taxon>Gammaproteobacteria</taxon>
        <taxon>Enterobacterales</taxon>
        <taxon>Enterobacteriaceae</taxon>
        <taxon>Escherichia</taxon>
    </lineage>
</organism>